<dbReference type="InterPro" id="IPR007627">
    <property type="entry name" value="RNA_pol_sigma70_r2"/>
</dbReference>
<gene>
    <name evidence="8" type="ORF">GA0070216_10668</name>
</gene>
<keyword evidence="4" id="KW-0804">Transcription</keyword>
<proteinExistence type="inferred from homology"/>
<accession>A0A1C4YBV0</accession>
<evidence type="ECO:0000256" key="4">
    <source>
        <dbReference type="ARBA" id="ARBA00023163"/>
    </source>
</evidence>
<feature type="domain" description="RNA polymerase sigma-70 region 2" evidence="6">
    <location>
        <begin position="63"/>
        <end position="130"/>
    </location>
</feature>
<dbReference type="CDD" id="cd06171">
    <property type="entry name" value="Sigma70_r4"/>
    <property type="match status" value="1"/>
</dbReference>
<dbReference type="PANTHER" id="PTHR43133">
    <property type="entry name" value="RNA POLYMERASE ECF-TYPE SIGMA FACTO"/>
    <property type="match status" value="1"/>
</dbReference>
<evidence type="ECO:0000313" key="9">
    <source>
        <dbReference type="Proteomes" id="UP000198797"/>
    </source>
</evidence>
<dbReference type="PANTHER" id="PTHR43133:SF62">
    <property type="entry name" value="RNA POLYMERASE SIGMA FACTOR SIGZ"/>
    <property type="match status" value="1"/>
</dbReference>
<evidence type="ECO:0000256" key="5">
    <source>
        <dbReference type="SAM" id="MobiDB-lite"/>
    </source>
</evidence>
<dbReference type="GO" id="GO:0006352">
    <property type="term" value="P:DNA-templated transcription initiation"/>
    <property type="evidence" value="ECO:0007669"/>
    <property type="project" value="InterPro"/>
</dbReference>
<comment type="similarity">
    <text evidence="1">Belongs to the sigma-70 factor family. ECF subfamily.</text>
</comment>
<dbReference type="Gene3D" id="1.10.1740.10">
    <property type="match status" value="1"/>
</dbReference>
<dbReference type="AlphaFoldDB" id="A0A1C4YBV0"/>
<evidence type="ECO:0000256" key="1">
    <source>
        <dbReference type="ARBA" id="ARBA00010641"/>
    </source>
</evidence>
<evidence type="ECO:0000256" key="2">
    <source>
        <dbReference type="ARBA" id="ARBA00023015"/>
    </source>
</evidence>
<dbReference type="EMBL" id="FMCU01000006">
    <property type="protein sequence ID" value="SCF18203.1"/>
    <property type="molecule type" value="Genomic_DNA"/>
</dbReference>
<dbReference type="InterPro" id="IPR036388">
    <property type="entry name" value="WH-like_DNA-bd_sf"/>
</dbReference>
<dbReference type="Gene3D" id="1.10.10.10">
    <property type="entry name" value="Winged helix-like DNA-binding domain superfamily/Winged helix DNA-binding domain"/>
    <property type="match status" value="1"/>
</dbReference>
<dbReference type="GO" id="GO:0003677">
    <property type="term" value="F:DNA binding"/>
    <property type="evidence" value="ECO:0007669"/>
    <property type="project" value="InterPro"/>
</dbReference>
<dbReference type="GO" id="GO:0016987">
    <property type="term" value="F:sigma factor activity"/>
    <property type="evidence" value="ECO:0007669"/>
    <property type="project" value="UniProtKB-KW"/>
</dbReference>
<feature type="region of interest" description="Disordered" evidence="5">
    <location>
        <begin position="1"/>
        <end position="45"/>
    </location>
</feature>
<dbReference type="SUPFAM" id="SSF88946">
    <property type="entry name" value="Sigma2 domain of RNA polymerase sigma factors"/>
    <property type="match status" value="1"/>
</dbReference>
<dbReference type="Pfam" id="PF08281">
    <property type="entry name" value="Sigma70_r4_2"/>
    <property type="match status" value="1"/>
</dbReference>
<feature type="domain" description="RNA polymerase sigma factor 70 region 4 type 2" evidence="7">
    <location>
        <begin position="160"/>
        <end position="210"/>
    </location>
</feature>
<dbReference type="SUPFAM" id="SSF88659">
    <property type="entry name" value="Sigma3 and sigma4 domains of RNA polymerase sigma factors"/>
    <property type="match status" value="1"/>
</dbReference>
<feature type="compositionally biased region" description="Low complexity" evidence="5">
    <location>
        <begin position="10"/>
        <end position="19"/>
    </location>
</feature>
<dbReference type="InterPro" id="IPR039425">
    <property type="entry name" value="RNA_pol_sigma-70-like"/>
</dbReference>
<dbReference type="InterPro" id="IPR013249">
    <property type="entry name" value="RNA_pol_sigma70_r4_t2"/>
</dbReference>
<keyword evidence="3" id="KW-0731">Sigma factor</keyword>
<dbReference type="STRING" id="121616.GA0070216_10668"/>
<name>A0A1C4YBV0_9ACTN</name>
<dbReference type="InterPro" id="IPR013325">
    <property type="entry name" value="RNA_pol_sigma_r2"/>
</dbReference>
<evidence type="ECO:0000256" key="3">
    <source>
        <dbReference type="ARBA" id="ARBA00023082"/>
    </source>
</evidence>
<organism evidence="8 9">
    <name type="scientific">Micromonospora matsumotoense</name>
    <dbReference type="NCBI Taxonomy" id="121616"/>
    <lineage>
        <taxon>Bacteria</taxon>
        <taxon>Bacillati</taxon>
        <taxon>Actinomycetota</taxon>
        <taxon>Actinomycetes</taxon>
        <taxon>Micromonosporales</taxon>
        <taxon>Micromonosporaceae</taxon>
        <taxon>Micromonospora</taxon>
    </lineage>
</organism>
<keyword evidence="9" id="KW-1185">Reference proteome</keyword>
<sequence length="232" mass="24917">MEADTDRESGATAVGATVGHAPGKATRPVTAVGTAGQEPEPPPPDELAARFRAGDETALREAYDRFGRAVLHLATSTLANRSDAEDVTQATFVAAWLGRDTFDPTKGSLIGWLLGIGRRKVIDRLRASAREMRVVETVRQLPEPVATGVDPDAVVDRLVVADELARLPDDQRRMLELAFYDDLTHQQIATVTGVPLGTVKSHIRRGMASLKRRWEVDGAAPGPRPAGLSGAR</sequence>
<reference evidence="9" key="1">
    <citation type="submission" date="2016-06" db="EMBL/GenBank/DDBJ databases">
        <authorList>
            <person name="Varghese N."/>
            <person name="Submissions Spin"/>
        </authorList>
    </citation>
    <scope>NUCLEOTIDE SEQUENCE [LARGE SCALE GENOMIC DNA]</scope>
    <source>
        <strain evidence="9">DSM 44100</strain>
    </source>
</reference>
<dbReference type="InterPro" id="IPR014284">
    <property type="entry name" value="RNA_pol_sigma-70_dom"/>
</dbReference>
<protein>
    <submittedName>
        <fullName evidence="8">RNA polymerase sigma-70 factor, ECF subfamily</fullName>
    </submittedName>
</protein>
<keyword evidence="2" id="KW-0805">Transcription regulation</keyword>
<dbReference type="NCBIfam" id="TIGR02937">
    <property type="entry name" value="sigma70-ECF"/>
    <property type="match status" value="1"/>
</dbReference>
<dbReference type="Pfam" id="PF04542">
    <property type="entry name" value="Sigma70_r2"/>
    <property type="match status" value="1"/>
</dbReference>
<dbReference type="Proteomes" id="UP000198797">
    <property type="component" value="Unassembled WGS sequence"/>
</dbReference>
<evidence type="ECO:0000259" key="7">
    <source>
        <dbReference type="Pfam" id="PF08281"/>
    </source>
</evidence>
<dbReference type="InterPro" id="IPR013324">
    <property type="entry name" value="RNA_pol_sigma_r3/r4-like"/>
</dbReference>
<evidence type="ECO:0000259" key="6">
    <source>
        <dbReference type="Pfam" id="PF04542"/>
    </source>
</evidence>
<evidence type="ECO:0000313" key="8">
    <source>
        <dbReference type="EMBL" id="SCF18203.1"/>
    </source>
</evidence>